<keyword evidence="10" id="KW-1185">Reference proteome</keyword>
<dbReference type="GO" id="GO:0051536">
    <property type="term" value="F:iron-sulfur cluster binding"/>
    <property type="evidence" value="ECO:0007669"/>
    <property type="project" value="UniProtKB-KW"/>
</dbReference>
<protein>
    <submittedName>
        <fullName evidence="9">Methyltransferase-like protein 17, mitochondrial</fullName>
    </submittedName>
</protein>
<dbReference type="GO" id="GO:0005763">
    <property type="term" value="C:mitochondrial small ribosomal subunit"/>
    <property type="evidence" value="ECO:0007669"/>
    <property type="project" value="TreeGrafter"/>
</dbReference>
<keyword evidence="5" id="KW-0411">Iron-sulfur</keyword>
<dbReference type="GO" id="GO:0008168">
    <property type="term" value="F:methyltransferase activity"/>
    <property type="evidence" value="ECO:0007669"/>
    <property type="project" value="UniProtKB-KW"/>
</dbReference>
<evidence type="ECO:0000256" key="7">
    <source>
        <dbReference type="ARBA" id="ARBA00045681"/>
    </source>
</evidence>
<keyword evidence="6" id="KW-0496">Mitochondrion</keyword>
<accession>A0A087TYU0</accession>
<dbReference type="GO" id="GO:0046872">
    <property type="term" value="F:metal ion binding"/>
    <property type="evidence" value="ECO:0007669"/>
    <property type="project" value="UniProtKB-KW"/>
</dbReference>
<evidence type="ECO:0000313" key="9">
    <source>
        <dbReference type="EMBL" id="KFM70279.1"/>
    </source>
</evidence>
<feature type="region of interest" description="Disordered" evidence="8">
    <location>
        <begin position="418"/>
        <end position="441"/>
    </location>
</feature>
<proteinExistence type="predicted"/>
<gene>
    <name evidence="9" type="ORF">X975_01148</name>
</gene>
<evidence type="ECO:0000256" key="4">
    <source>
        <dbReference type="ARBA" id="ARBA00023004"/>
    </source>
</evidence>
<dbReference type="PANTHER" id="PTHR13184">
    <property type="entry name" value="37S RIBOSOMAL PROTEIN S22"/>
    <property type="match status" value="1"/>
</dbReference>
<dbReference type="GO" id="GO:0006412">
    <property type="term" value="P:translation"/>
    <property type="evidence" value="ECO:0007669"/>
    <property type="project" value="InterPro"/>
</dbReference>
<dbReference type="STRING" id="407821.A0A087TYU0"/>
<comment type="subcellular location">
    <subcellularLocation>
        <location evidence="1">Mitochondrion</location>
    </subcellularLocation>
</comment>
<evidence type="ECO:0000256" key="5">
    <source>
        <dbReference type="ARBA" id="ARBA00023014"/>
    </source>
</evidence>
<dbReference type="Pfam" id="PF09243">
    <property type="entry name" value="Rsm22"/>
    <property type="match status" value="1"/>
</dbReference>
<evidence type="ECO:0000256" key="8">
    <source>
        <dbReference type="SAM" id="MobiDB-lite"/>
    </source>
</evidence>
<dbReference type="OrthoDB" id="421327at2759"/>
<name>A0A087TYU0_STEMI</name>
<evidence type="ECO:0000256" key="1">
    <source>
        <dbReference type="ARBA" id="ARBA00004173"/>
    </source>
</evidence>
<comment type="function">
    <text evidence="7">Mitochondrial ribosome (mitoribosome) assembly factor. Binds at the interface of the head and body domains of the mitochondrial small ribosomal subunit (mt-SSU), occluding the mRNA channel and preventing compaction of the head domain towards the body. Probable inactive methyltransferase: retains the characteristic folding and ability to bind S-adenosyl-L-methionine, but it probably lost its methyltransferase activity.</text>
</comment>
<dbReference type="OMA" id="PRKHPGI"/>
<organism evidence="9 10">
    <name type="scientific">Stegodyphus mimosarum</name>
    <name type="common">African social velvet spider</name>
    <dbReference type="NCBI Taxonomy" id="407821"/>
    <lineage>
        <taxon>Eukaryota</taxon>
        <taxon>Metazoa</taxon>
        <taxon>Ecdysozoa</taxon>
        <taxon>Arthropoda</taxon>
        <taxon>Chelicerata</taxon>
        <taxon>Arachnida</taxon>
        <taxon>Araneae</taxon>
        <taxon>Araneomorphae</taxon>
        <taxon>Entelegynae</taxon>
        <taxon>Eresoidea</taxon>
        <taxon>Eresidae</taxon>
        <taxon>Stegodyphus</taxon>
    </lineage>
</organism>
<dbReference type="Proteomes" id="UP000054359">
    <property type="component" value="Unassembled WGS sequence"/>
</dbReference>
<evidence type="ECO:0000313" key="10">
    <source>
        <dbReference type="Proteomes" id="UP000054359"/>
    </source>
</evidence>
<dbReference type="PANTHER" id="PTHR13184:SF5">
    <property type="entry name" value="METHYLTRANSFERASE-LIKE PROTEIN 17, MITOCHONDRIAL"/>
    <property type="match status" value="1"/>
</dbReference>
<dbReference type="InterPro" id="IPR029063">
    <property type="entry name" value="SAM-dependent_MTases_sf"/>
</dbReference>
<keyword evidence="3" id="KW-0809">Transit peptide</keyword>
<feature type="non-terminal residue" evidence="9">
    <location>
        <position position="441"/>
    </location>
</feature>
<evidence type="ECO:0000256" key="3">
    <source>
        <dbReference type="ARBA" id="ARBA00022946"/>
    </source>
</evidence>
<evidence type="ECO:0000256" key="6">
    <source>
        <dbReference type="ARBA" id="ARBA00023128"/>
    </source>
</evidence>
<keyword evidence="9" id="KW-0808">Transferase</keyword>
<keyword evidence="9" id="KW-0489">Methyltransferase</keyword>
<dbReference type="GO" id="GO:0032259">
    <property type="term" value="P:methylation"/>
    <property type="evidence" value="ECO:0007669"/>
    <property type="project" value="UniProtKB-KW"/>
</dbReference>
<dbReference type="GO" id="GO:0003735">
    <property type="term" value="F:structural constituent of ribosome"/>
    <property type="evidence" value="ECO:0007669"/>
    <property type="project" value="TreeGrafter"/>
</dbReference>
<keyword evidence="4" id="KW-0408">Iron</keyword>
<dbReference type="InterPro" id="IPR052571">
    <property type="entry name" value="Mt_RNA_Methyltransferase"/>
</dbReference>
<dbReference type="SUPFAM" id="SSF53335">
    <property type="entry name" value="S-adenosyl-L-methionine-dependent methyltransferases"/>
    <property type="match status" value="1"/>
</dbReference>
<dbReference type="Gene3D" id="3.40.50.150">
    <property type="entry name" value="Vaccinia Virus protein VP39"/>
    <property type="match status" value="1"/>
</dbReference>
<dbReference type="AlphaFoldDB" id="A0A087TYU0"/>
<dbReference type="EMBL" id="KK117371">
    <property type="protein sequence ID" value="KFM70279.1"/>
    <property type="molecule type" value="Genomic_DNA"/>
</dbReference>
<evidence type="ECO:0000256" key="2">
    <source>
        <dbReference type="ARBA" id="ARBA00022723"/>
    </source>
</evidence>
<sequence>MESLLENGDLKHRKHLGVKKIAPIVLPEALINAASKLIPKENEKFFMSEAEALWKVLAYRRLPIERDEINQRLKNLYPSYTGEFEDIPQAFTKEELDKIKNKMRKELKRWNPVEYDRHNSLAYLVGRLAANYASAFKIFYELKNRACDFEPKTFFDFGSGVGSAVWAAYAVWGSSLKEYFCVDASSDMNDVSQQLLMDSETEEMLIKTVYHRQFLPASETVKYDLVVSAFSLMDLPSLKDRLQIIDTLWRKTNDFLIIIEYGNNAGFLSVLDARDYILQVENAIYNSLGYSSPGAHVIAPCPHDSTCPRLTESSYKPCGFTVPYQPLFPIGAKPPSQNDWISYVILRKGHRRETDISWPRIVKPVLKRPKHVHCRLCCSDGKLHEIIVTKARHGRHAYRCARSSTLGDLLPVHLKSLPDRDKETEDSSHVNNDEIDTESNK</sequence>
<keyword evidence="2" id="KW-0479">Metal-binding</keyword>
<reference evidence="9 10" key="1">
    <citation type="submission" date="2013-11" db="EMBL/GenBank/DDBJ databases">
        <title>Genome sequencing of Stegodyphus mimosarum.</title>
        <authorList>
            <person name="Bechsgaard J."/>
        </authorList>
    </citation>
    <scope>NUCLEOTIDE SEQUENCE [LARGE SCALE GENOMIC DNA]</scope>
</reference>
<dbReference type="InterPro" id="IPR015324">
    <property type="entry name" value="Ribosomal_Rsm22-like"/>
</dbReference>